<proteinExistence type="predicted"/>
<dbReference type="GO" id="GO:0005886">
    <property type="term" value="C:plasma membrane"/>
    <property type="evidence" value="ECO:0007669"/>
    <property type="project" value="TreeGrafter"/>
</dbReference>
<evidence type="ECO:0000256" key="2">
    <source>
        <dbReference type="SAM" id="Phobius"/>
    </source>
</evidence>
<evidence type="ECO:0000256" key="1">
    <source>
        <dbReference type="SAM" id="MobiDB-lite"/>
    </source>
</evidence>
<keyword evidence="4" id="KW-1185">Reference proteome</keyword>
<reference evidence="3 4" key="1">
    <citation type="submission" date="2019-04" db="EMBL/GenBank/DDBJ databases">
        <authorList>
            <person name="Feng G."/>
            <person name="Zhang J."/>
            <person name="Zhu H."/>
        </authorList>
    </citation>
    <scope>NUCLEOTIDE SEQUENCE [LARGE SCALE GENOMIC DNA]</scope>
    <source>
        <strain evidence="3 4">JCM 19491</strain>
    </source>
</reference>
<comment type="caution">
    <text evidence="3">The sequence shown here is derived from an EMBL/GenBank/DDBJ whole genome shotgun (WGS) entry which is preliminary data.</text>
</comment>
<name>A0A4Z0MQR0_9BACT</name>
<dbReference type="EMBL" id="SRKZ01000002">
    <property type="protein sequence ID" value="TGD81678.1"/>
    <property type="molecule type" value="Genomic_DNA"/>
</dbReference>
<dbReference type="PANTHER" id="PTHR34980:SF3">
    <property type="entry name" value="BLR8105 PROTEIN"/>
    <property type="match status" value="1"/>
</dbReference>
<feature type="transmembrane region" description="Helical" evidence="2">
    <location>
        <begin position="46"/>
        <end position="67"/>
    </location>
</feature>
<dbReference type="OrthoDB" id="9812349at2"/>
<sequence length="128" mass="14476">MQDLFSTRGRLRRRTYWYRSISIYCMVILVYALASQVQYANADDEMLGAAGVGLVVFLGMILANIQVIKRLHDTNLSGWWWLLFLLPVVNYGLSIGMSFVQGTRGQNRFGPDPKQPVAYTEDSPEVPA</sequence>
<dbReference type="Pfam" id="PF05656">
    <property type="entry name" value="DUF805"/>
    <property type="match status" value="1"/>
</dbReference>
<dbReference type="RefSeq" id="WP_135530059.1">
    <property type="nucleotide sequence ID" value="NZ_SRKZ01000002.1"/>
</dbReference>
<keyword evidence="2" id="KW-0472">Membrane</keyword>
<dbReference type="Proteomes" id="UP000298284">
    <property type="component" value="Unassembled WGS sequence"/>
</dbReference>
<accession>A0A4Z0MQR0</accession>
<dbReference type="PANTHER" id="PTHR34980">
    <property type="entry name" value="INNER MEMBRANE PROTEIN-RELATED-RELATED"/>
    <property type="match status" value="1"/>
</dbReference>
<protein>
    <submittedName>
        <fullName evidence="3">DUF805 domain-containing protein</fullName>
    </submittedName>
</protein>
<evidence type="ECO:0000313" key="3">
    <source>
        <dbReference type="EMBL" id="TGD81678.1"/>
    </source>
</evidence>
<dbReference type="AlphaFoldDB" id="A0A4Z0MQR0"/>
<gene>
    <name evidence="3" type="ORF">EU557_09050</name>
</gene>
<keyword evidence="2" id="KW-0812">Transmembrane</keyword>
<feature type="transmembrane region" description="Helical" evidence="2">
    <location>
        <begin position="16"/>
        <end position="34"/>
    </location>
</feature>
<organism evidence="3 4">
    <name type="scientific">Hymenobacter wooponensis</name>
    <dbReference type="NCBI Taxonomy" id="1525360"/>
    <lineage>
        <taxon>Bacteria</taxon>
        <taxon>Pseudomonadati</taxon>
        <taxon>Bacteroidota</taxon>
        <taxon>Cytophagia</taxon>
        <taxon>Cytophagales</taxon>
        <taxon>Hymenobacteraceae</taxon>
        <taxon>Hymenobacter</taxon>
    </lineage>
</organism>
<keyword evidence="2" id="KW-1133">Transmembrane helix</keyword>
<evidence type="ECO:0000313" key="4">
    <source>
        <dbReference type="Proteomes" id="UP000298284"/>
    </source>
</evidence>
<feature type="transmembrane region" description="Helical" evidence="2">
    <location>
        <begin position="79"/>
        <end position="100"/>
    </location>
</feature>
<feature type="region of interest" description="Disordered" evidence="1">
    <location>
        <begin position="106"/>
        <end position="128"/>
    </location>
</feature>
<dbReference type="InterPro" id="IPR008523">
    <property type="entry name" value="DUF805"/>
</dbReference>